<dbReference type="Pfam" id="PF08665">
    <property type="entry name" value="PglZ"/>
    <property type="match status" value="1"/>
</dbReference>
<sequence>MTTEVEVKLIEKFSERKVRGELRKVIFWYDAESTFSKAISEYKLDQVMILRVDDFSYFQIKYLLEIVYTQKNILLYFNTAKPKGIDNPLLDILLYSEEFEMDSIVSLMNLLAIEEPEIKQIFETYRSFFLQEKLAGVFSSMIQLKSKVEQNDIELGILCVLTNTKELRFSTVLIHLFIEEITKKSAYWRQIEKYQLAPFFWKQVTSFLGYEGEQNIRDLICAIFKTKAFIDFEEQVPRNWQNQRLHQSNNCIVFLSQWMNRKDLNKGYQKCSIEIAKNLRIPSFIKKKAIEFLAKSDSFIDYDDAIISQVAEQLSFGTLHYDRYEKILIDRRNTYWFQERSHEYQLLIEGIRLLRNIQNWQNKVDLKTKEAIWQWYQAEGYEIDACYRRFCTEYQKITIEVPEINTLRNMIEAIYKNEFLMLFGEYWSQFFEKEESFQILATSTQKDFYEEYVASFEKSGHRIFVIISDAFRYECASELTTQLNMEHRFKVSLNGIQGIFPSFTELGMAALLPHQKMMLMDRYIELDGKRTTGIESRRKILEDKIGKGKATAYSGKDLLNLSRMELRELYSGTSINYIYHNTIDSIGDHASSENQVFTAVEMALSELTRLIQKLTVNVNASRLIITADHGFIYSESPLKKIDKIPIQDKEVLVRNRRFILNKVNKNQGNTHTFLIPEFDNQVIYGHTPIGSKRFSIQGGGANFVHGGMMPQEIMIPVLEIKTERGKESYKQVQVQLLSERNKINNIVTYLDFLQIQPVRNNLYQKRVHVYLEDEDNVRISNELLLLADSYSEDAEERIMREKLVLFSQTYHVNANYYLVMVNEQDKSDIHKIRFSIDLTSDSDM</sequence>
<accession>A0A1H9RMC0</accession>
<dbReference type="RefSeq" id="WP_092651010.1">
    <property type="nucleotide sequence ID" value="NZ_FOHA01000004.1"/>
</dbReference>
<evidence type="ECO:0000313" key="1">
    <source>
        <dbReference type="EMBL" id="SER73864.1"/>
    </source>
</evidence>
<keyword evidence="2" id="KW-1185">Reference proteome</keyword>
<dbReference type="STRING" id="142588.SAMN04488559_104162"/>
<name>A0A1H9RMC0_9LACT</name>
<dbReference type="Proteomes" id="UP000198948">
    <property type="component" value="Unassembled WGS sequence"/>
</dbReference>
<dbReference type="SUPFAM" id="SSF53649">
    <property type="entry name" value="Alkaline phosphatase-like"/>
    <property type="match status" value="1"/>
</dbReference>
<reference evidence="1 2" key="1">
    <citation type="submission" date="2016-10" db="EMBL/GenBank/DDBJ databases">
        <authorList>
            <person name="de Groot N.N."/>
        </authorList>
    </citation>
    <scope>NUCLEOTIDE SEQUENCE [LARGE SCALE GENOMIC DNA]</scope>
    <source>
        <strain evidence="1 2">DSM 13760</strain>
    </source>
</reference>
<dbReference type="InterPro" id="IPR017850">
    <property type="entry name" value="Alkaline_phosphatase_core_sf"/>
</dbReference>
<dbReference type="EMBL" id="FOHA01000004">
    <property type="protein sequence ID" value="SER73864.1"/>
    <property type="molecule type" value="Genomic_DNA"/>
</dbReference>
<protein>
    <submittedName>
        <fullName evidence="1">TIGR02687 family protein</fullName>
    </submittedName>
</protein>
<dbReference type="AlphaFoldDB" id="A0A1H9RMC0"/>
<dbReference type="InterPro" id="IPR014060">
    <property type="entry name" value="PglZ"/>
</dbReference>
<organism evidence="1 2">
    <name type="scientific">Isobaculum melis</name>
    <dbReference type="NCBI Taxonomy" id="142588"/>
    <lineage>
        <taxon>Bacteria</taxon>
        <taxon>Bacillati</taxon>
        <taxon>Bacillota</taxon>
        <taxon>Bacilli</taxon>
        <taxon>Lactobacillales</taxon>
        <taxon>Carnobacteriaceae</taxon>
        <taxon>Isobaculum</taxon>
    </lineage>
</organism>
<proteinExistence type="predicted"/>
<dbReference type="NCBIfam" id="TIGR02687">
    <property type="entry name" value="BREX-1 system phosphatase PglZ type A"/>
    <property type="match status" value="1"/>
</dbReference>
<gene>
    <name evidence="1" type="ORF">SAMN04488559_104162</name>
</gene>
<dbReference type="OrthoDB" id="9769734at2"/>
<evidence type="ECO:0000313" key="2">
    <source>
        <dbReference type="Proteomes" id="UP000198948"/>
    </source>
</evidence>